<proteinExistence type="predicted"/>
<dbReference type="AlphaFoldDB" id="A0A067TDF9"/>
<keyword evidence="3" id="KW-1185">Reference proteome</keyword>
<organism evidence="2 3">
    <name type="scientific">Galerina marginata (strain CBS 339.88)</name>
    <dbReference type="NCBI Taxonomy" id="685588"/>
    <lineage>
        <taxon>Eukaryota</taxon>
        <taxon>Fungi</taxon>
        <taxon>Dikarya</taxon>
        <taxon>Basidiomycota</taxon>
        <taxon>Agaricomycotina</taxon>
        <taxon>Agaricomycetes</taxon>
        <taxon>Agaricomycetidae</taxon>
        <taxon>Agaricales</taxon>
        <taxon>Agaricineae</taxon>
        <taxon>Strophariaceae</taxon>
        <taxon>Galerina</taxon>
    </lineage>
</organism>
<dbReference type="EMBL" id="KL142375">
    <property type="protein sequence ID" value="KDR77924.1"/>
    <property type="molecule type" value="Genomic_DNA"/>
</dbReference>
<dbReference type="HOGENOM" id="CLU_2527632_0_0_1"/>
<accession>A0A067TDF9</accession>
<feature type="signal peptide" evidence="1">
    <location>
        <begin position="1"/>
        <end position="31"/>
    </location>
</feature>
<protein>
    <submittedName>
        <fullName evidence="2">Uncharacterized protein</fullName>
    </submittedName>
</protein>
<feature type="chain" id="PRO_5001649046" evidence="1">
    <location>
        <begin position="32"/>
        <end position="84"/>
    </location>
</feature>
<dbReference type="Proteomes" id="UP000027222">
    <property type="component" value="Unassembled WGS sequence"/>
</dbReference>
<reference evidence="3" key="1">
    <citation type="journal article" date="2014" name="Proc. Natl. Acad. Sci. U.S.A.">
        <title>Extensive sampling of basidiomycete genomes demonstrates inadequacy of the white-rot/brown-rot paradigm for wood decay fungi.</title>
        <authorList>
            <person name="Riley R."/>
            <person name="Salamov A.A."/>
            <person name="Brown D.W."/>
            <person name="Nagy L.G."/>
            <person name="Floudas D."/>
            <person name="Held B.W."/>
            <person name="Levasseur A."/>
            <person name="Lombard V."/>
            <person name="Morin E."/>
            <person name="Otillar R."/>
            <person name="Lindquist E.A."/>
            <person name="Sun H."/>
            <person name="LaButti K.M."/>
            <person name="Schmutz J."/>
            <person name="Jabbour D."/>
            <person name="Luo H."/>
            <person name="Baker S.E."/>
            <person name="Pisabarro A.G."/>
            <person name="Walton J.D."/>
            <person name="Blanchette R.A."/>
            <person name="Henrissat B."/>
            <person name="Martin F."/>
            <person name="Cullen D."/>
            <person name="Hibbett D.S."/>
            <person name="Grigoriev I.V."/>
        </authorList>
    </citation>
    <scope>NUCLEOTIDE SEQUENCE [LARGE SCALE GENOMIC DNA]</scope>
    <source>
        <strain evidence="3">CBS 339.88</strain>
    </source>
</reference>
<name>A0A067TDF9_GALM3</name>
<keyword evidence="1" id="KW-0732">Signal</keyword>
<evidence type="ECO:0000313" key="2">
    <source>
        <dbReference type="EMBL" id="KDR77924.1"/>
    </source>
</evidence>
<evidence type="ECO:0000313" key="3">
    <source>
        <dbReference type="Proteomes" id="UP000027222"/>
    </source>
</evidence>
<evidence type="ECO:0000256" key="1">
    <source>
        <dbReference type="SAM" id="SignalP"/>
    </source>
</evidence>
<gene>
    <name evidence="2" type="ORF">GALMADRAFT_1294057</name>
</gene>
<sequence length="84" mass="9236">MFLETSVHRIMQFSLTVLICLAGFLPVQVFSSPLENRQLNGDMCIFFQPNQPAACFQDCRTCCAAHPTFPECAGGTCVSDCRGL</sequence>